<comment type="similarity">
    <text evidence="1 6">Belongs to the peptidase C19 family.</text>
</comment>
<feature type="transmembrane region" description="Helical" evidence="8">
    <location>
        <begin position="12"/>
        <end position="30"/>
    </location>
</feature>
<feature type="compositionally biased region" description="Low complexity" evidence="7">
    <location>
        <begin position="753"/>
        <end position="765"/>
    </location>
</feature>
<dbReference type="PANTHER" id="PTHR24006">
    <property type="entry name" value="UBIQUITIN CARBOXYL-TERMINAL HYDROLASE"/>
    <property type="match status" value="1"/>
</dbReference>
<keyword evidence="6" id="KW-0378">Hydrolase</keyword>
<dbReference type="CDD" id="cd02661">
    <property type="entry name" value="Peptidase_C19E"/>
    <property type="match status" value="1"/>
</dbReference>
<feature type="compositionally biased region" description="Gly residues" evidence="7">
    <location>
        <begin position="708"/>
        <end position="722"/>
    </location>
</feature>
<sequence>MQEWEDHSSGIPAVLLAFLLLLAVSVMRFLRSRKSNKAREEEFRRLQRVAIEEQATAEAEWEEESKRLKQSDTSRAEHRRRGARGAAAGVGGESDYRKQTESEAKLREDAELEAVNRRKQAELEAANRKWAGEESHIRKQAELEIEHRKQAENEAADRRRQAEEEEAAKSRKMAEEEAAYLQQQQKAELETVPQNKQEVEAEPRIQAEELANHTKSVDKAQHQQREVPRAVEPKKKQQMGAGRYSCIVCGKSTKRRCKQCKRVHYCSTECQRQHWFTVHKFECHGLETGSPGSLDTDSRTFSEVPSPGSSRSVVLVLSAQVLFPYDEFMDLFDWDMLKDPPCGLINCGNSCFANVVLQSLYHIRPLTAFFLEGGHGKSCMKRDWCFMCELQKHVQKARGNQIPFSPINILSRIRKIGSHLGYGRQEDAHEFMRFSIDLMQMICMDEVVGEKSLDDSIQETTLIHHIFGGRLQSQVKCTQCLYESNRYEPMMDLLVDIQGNVKSLEDALAQFTDTELLDGANKYKCDRCNSYVKAQKRLTVHEAPNILTVALKRSQGGKFGKLNKLVAFPEALNLVPYMSGKGDKPPLYHLFAVVVHVGILASDSGHYICYVKNSLGIWYKVDDRKVKEVELHEVTSQRAYMLFYSRAYVRPAPVTKDGGFTVQQSHESSKGTVRFERQRSSLYSLRASPEAFDLVRSLPHDADSNGWHGLGNGLQHNGGPGSGSDEQNYVDGDSLSLSSGDTQPMSTENGIMPSGSDSDRSLSPSEHLGSGIRPRVNSNKLISTPQNSTVVFQHSLSGRLEHSYSFQLSYQPSDVMDENQQPWSGHVVKKRLFKGPPTIWALLKAFAESPLTSLSFRKLFLVTTCSFIGLLTR</sequence>
<feature type="region of interest" description="Disordered" evidence="7">
    <location>
        <begin position="213"/>
        <end position="235"/>
    </location>
</feature>
<accession>A0ABP0TXG4</accession>
<feature type="region of interest" description="Disordered" evidence="7">
    <location>
        <begin position="57"/>
        <end position="113"/>
    </location>
</feature>
<comment type="catalytic activity">
    <reaction evidence="6">
        <text>Thiol-dependent hydrolysis of ester, thioester, amide, peptide and isopeptide bonds formed by the C-terminal Gly of ubiquitin (a 76-residue protein attached to proteins as an intracellular targeting signal).</text>
        <dbReference type="EC" id="3.4.19.12"/>
    </reaction>
</comment>
<evidence type="ECO:0000256" key="6">
    <source>
        <dbReference type="RuleBase" id="RU366025"/>
    </source>
</evidence>
<feature type="compositionally biased region" description="Basic and acidic residues" evidence="7">
    <location>
        <begin position="64"/>
        <end position="76"/>
    </location>
</feature>
<feature type="region of interest" description="Disordered" evidence="7">
    <location>
        <begin position="145"/>
        <end position="179"/>
    </location>
</feature>
<evidence type="ECO:0000256" key="8">
    <source>
        <dbReference type="SAM" id="Phobius"/>
    </source>
</evidence>
<dbReference type="InterPro" id="IPR038765">
    <property type="entry name" value="Papain-like_cys_pep_sf"/>
</dbReference>
<reference evidence="11" key="1">
    <citation type="submission" date="2024-02" db="EMBL/GenBank/DDBJ databases">
        <authorList>
            <consortium name="ELIXIR-Norway"/>
            <consortium name="Elixir Norway"/>
        </authorList>
    </citation>
    <scope>NUCLEOTIDE SEQUENCE</scope>
</reference>
<evidence type="ECO:0000256" key="5">
    <source>
        <dbReference type="PROSITE-ProRule" id="PRU00134"/>
    </source>
</evidence>
<protein>
    <recommendedName>
        <fullName evidence="6">Ubiquitin carboxyl-terminal hydrolase</fullName>
        <ecNumber evidence="6">3.4.19.12</ecNumber>
    </recommendedName>
</protein>
<evidence type="ECO:0000256" key="7">
    <source>
        <dbReference type="SAM" id="MobiDB-lite"/>
    </source>
</evidence>
<keyword evidence="8" id="KW-0812">Transmembrane</keyword>
<keyword evidence="8" id="KW-1133">Transmembrane helix</keyword>
<dbReference type="InterPro" id="IPR018200">
    <property type="entry name" value="USP_CS"/>
</dbReference>
<dbReference type="InterPro" id="IPR002893">
    <property type="entry name" value="Znf_MYND"/>
</dbReference>
<dbReference type="PROSITE" id="PS00972">
    <property type="entry name" value="USP_1"/>
    <property type="match status" value="1"/>
</dbReference>
<keyword evidence="6" id="KW-0645">Protease</keyword>
<keyword evidence="3 5" id="KW-0863">Zinc-finger</keyword>
<organism evidence="11 12">
    <name type="scientific">Sphagnum troendelagicum</name>
    <dbReference type="NCBI Taxonomy" id="128251"/>
    <lineage>
        <taxon>Eukaryota</taxon>
        <taxon>Viridiplantae</taxon>
        <taxon>Streptophyta</taxon>
        <taxon>Embryophyta</taxon>
        <taxon>Bryophyta</taxon>
        <taxon>Sphagnophytina</taxon>
        <taxon>Sphagnopsida</taxon>
        <taxon>Sphagnales</taxon>
        <taxon>Sphagnaceae</taxon>
        <taxon>Sphagnum</taxon>
    </lineage>
</organism>
<evidence type="ECO:0000256" key="4">
    <source>
        <dbReference type="ARBA" id="ARBA00022833"/>
    </source>
</evidence>
<keyword evidence="4" id="KW-0862">Zinc</keyword>
<dbReference type="PROSITE" id="PS01360">
    <property type="entry name" value="ZF_MYND_1"/>
    <property type="match status" value="1"/>
</dbReference>
<feature type="domain" description="USP" evidence="9">
    <location>
        <begin position="342"/>
        <end position="647"/>
    </location>
</feature>
<dbReference type="SUPFAM" id="SSF54001">
    <property type="entry name" value="Cysteine proteinases"/>
    <property type="match status" value="1"/>
</dbReference>
<dbReference type="EC" id="3.4.19.12" evidence="6"/>
<feature type="region of interest" description="Disordered" evidence="7">
    <location>
        <begin position="706"/>
        <end position="780"/>
    </location>
</feature>
<keyword evidence="2" id="KW-0479">Metal-binding</keyword>
<dbReference type="InterPro" id="IPR028889">
    <property type="entry name" value="USP"/>
</dbReference>
<dbReference type="EMBL" id="OZ019907">
    <property type="protein sequence ID" value="CAK9206989.1"/>
    <property type="molecule type" value="Genomic_DNA"/>
</dbReference>
<feature type="compositionally biased region" description="Low complexity" evidence="7">
    <location>
        <begin position="731"/>
        <end position="741"/>
    </location>
</feature>
<proteinExistence type="inferred from homology"/>
<keyword evidence="6" id="KW-0833">Ubl conjugation pathway</keyword>
<dbReference type="Pfam" id="PF01753">
    <property type="entry name" value="zf-MYND"/>
    <property type="match status" value="1"/>
</dbReference>
<dbReference type="PANTHER" id="PTHR24006:SF677">
    <property type="entry name" value="UBIQUITIN CARBOXYL-TERMINAL HYDROLASE 19"/>
    <property type="match status" value="1"/>
</dbReference>
<dbReference type="Pfam" id="PF00443">
    <property type="entry name" value="UCH"/>
    <property type="match status" value="1"/>
</dbReference>
<keyword evidence="12" id="KW-1185">Reference proteome</keyword>
<evidence type="ECO:0000256" key="1">
    <source>
        <dbReference type="ARBA" id="ARBA00009085"/>
    </source>
</evidence>
<dbReference type="InterPro" id="IPR001394">
    <property type="entry name" value="Peptidase_C19_UCH"/>
</dbReference>
<keyword evidence="6" id="KW-0788">Thiol protease</keyword>
<feature type="compositionally biased region" description="Basic and acidic residues" evidence="7">
    <location>
        <begin position="145"/>
        <end position="175"/>
    </location>
</feature>
<evidence type="ECO:0000256" key="3">
    <source>
        <dbReference type="ARBA" id="ARBA00022771"/>
    </source>
</evidence>
<dbReference type="PROSITE" id="PS50235">
    <property type="entry name" value="USP_3"/>
    <property type="match status" value="1"/>
</dbReference>
<dbReference type="Proteomes" id="UP001497512">
    <property type="component" value="Chromosome 15"/>
</dbReference>
<evidence type="ECO:0000259" key="9">
    <source>
        <dbReference type="PROSITE" id="PS50235"/>
    </source>
</evidence>
<dbReference type="Gene3D" id="3.90.70.10">
    <property type="entry name" value="Cysteine proteinases"/>
    <property type="match status" value="1"/>
</dbReference>
<keyword evidence="8" id="KW-0472">Membrane</keyword>
<dbReference type="SUPFAM" id="SSF144232">
    <property type="entry name" value="HIT/MYND zinc finger-like"/>
    <property type="match status" value="1"/>
</dbReference>
<feature type="compositionally biased region" description="Basic and acidic residues" evidence="7">
    <location>
        <begin position="94"/>
        <end position="113"/>
    </location>
</feature>
<dbReference type="PROSITE" id="PS50865">
    <property type="entry name" value="ZF_MYND_2"/>
    <property type="match status" value="1"/>
</dbReference>
<evidence type="ECO:0000259" key="10">
    <source>
        <dbReference type="PROSITE" id="PS50865"/>
    </source>
</evidence>
<evidence type="ECO:0000313" key="12">
    <source>
        <dbReference type="Proteomes" id="UP001497512"/>
    </source>
</evidence>
<feature type="domain" description="MYND-type" evidence="10">
    <location>
        <begin position="246"/>
        <end position="283"/>
    </location>
</feature>
<dbReference type="PROSITE" id="PS00973">
    <property type="entry name" value="USP_2"/>
    <property type="match status" value="1"/>
</dbReference>
<evidence type="ECO:0000313" key="11">
    <source>
        <dbReference type="EMBL" id="CAK9206989.1"/>
    </source>
</evidence>
<dbReference type="Gene3D" id="6.10.140.2220">
    <property type="match status" value="1"/>
</dbReference>
<name>A0ABP0TXG4_9BRYO</name>
<gene>
    <name evidence="11" type="ORF">CSSPTR1EN2_LOCUS8624</name>
</gene>
<comment type="function">
    <text evidence="6">Recognizes and hydrolyzes the peptide bond at the C-terminal Gly of ubiquitin. Involved in the processing of poly-ubiquitin precursors as well as that of ubiquitinated proteins.</text>
</comment>
<dbReference type="InterPro" id="IPR050164">
    <property type="entry name" value="Peptidase_C19"/>
</dbReference>
<evidence type="ECO:0000256" key="2">
    <source>
        <dbReference type="ARBA" id="ARBA00022723"/>
    </source>
</evidence>